<evidence type="ECO:0000256" key="13">
    <source>
        <dbReference type="SAM" id="MobiDB-lite"/>
    </source>
</evidence>
<reference evidence="15 16" key="1">
    <citation type="journal article" date="2017" name="Nat. Ecol. Evol.">
        <title>Scallop genome provides insights into evolution of bilaterian karyotype and development.</title>
        <authorList>
            <person name="Wang S."/>
            <person name="Zhang J."/>
            <person name="Jiao W."/>
            <person name="Li J."/>
            <person name="Xun X."/>
            <person name="Sun Y."/>
            <person name="Guo X."/>
            <person name="Huan P."/>
            <person name="Dong B."/>
            <person name="Zhang L."/>
            <person name="Hu X."/>
            <person name="Sun X."/>
            <person name="Wang J."/>
            <person name="Zhao C."/>
            <person name="Wang Y."/>
            <person name="Wang D."/>
            <person name="Huang X."/>
            <person name="Wang R."/>
            <person name="Lv J."/>
            <person name="Li Y."/>
            <person name="Zhang Z."/>
            <person name="Liu B."/>
            <person name="Lu W."/>
            <person name="Hui Y."/>
            <person name="Liang J."/>
            <person name="Zhou Z."/>
            <person name="Hou R."/>
            <person name="Li X."/>
            <person name="Liu Y."/>
            <person name="Li H."/>
            <person name="Ning X."/>
            <person name="Lin Y."/>
            <person name="Zhao L."/>
            <person name="Xing Q."/>
            <person name="Dou J."/>
            <person name="Li Y."/>
            <person name="Mao J."/>
            <person name="Guo H."/>
            <person name="Dou H."/>
            <person name="Li T."/>
            <person name="Mu C."/>
            <person name="Jiang W."/>
            <person name="Fu Q."/>
            <person name="Fu X."/>
            <person name="Miao Y."/>
            <person name="Liu J."/>
            <person name="Yu Q."/>
            <person name="Li R."/>
            <person name="Liao H."/>
            <person name="Li X."/>
            <person name="Kong Y."/>
            <person name="Jiang Z."/>
            <person name="Chourrout D."/>
            <person name="Li R."/>
            <person name="Bao Z."/>
        </authorList>
    </citation>
    <scope>NUCLEOTIDE SEQUENCE [LARGE SCALE GENOMIC DNA]</scope>
    <source>
        <strain evidence="15 16">PY_sf001</strain>
    </source>
</reference>
<evidence type="ECO:0000256" key="3">
    <source>
        <dbReference type="ARBA" id="ARBA00013081"/>
    </source>
</evidence>
<comment type="caution">
    <text evidence="15">The sequence shown here is derived from an EMBL/GenBank/DDBJ whole genome shotgun (WGS) entry which is preliminary data.</text>
</comment>
<dbReference type="PANTHER" id="PTHR20935">
    <property type="entry name" value="PHOSPHOGLYCERATE MUTASE-RELATED"/>
    <property type="match status" value="1"/>
</dbReference>
<dbReference type="OrthoDB" id="2118094at2759"/>
<dbReference type="SMART" id="SM00855">
    <property type="entry name" value="PGAM"/>
    <property type="match status" value="1"/>
</dbReference>
<feature type="transmembrane region" description="Helical" evidence="14">
    <location>
        <begin position="7"/>
        <end position="26"/>
    </location>
</feature>
<keyword evidence="16" id="KW-1185">Reference proteome</keyword>
<evidence type="ECO:0000256" key="11">
    <source>
        <dbReference type="ARBA" id="ARBA00048336"/>
    </source>
</evidence>
<organism evidence="15 16">
    <name type="scientific">Mizuhopecten yessoensis</name>
    <name type="common">Japanese scallop</name>
    <name type="synonym">Patinopecten yessoensis</name>
    <dbReference type="NCBI Taxonomy" id="6573"/>
    <lineage>
        <taxon>Eukaryota</taxon>
        <taxon>Metazoa</taxon>
        <taxon>Spiralia</taxon>
        <taxon>Lophotrochozoa</taxon>
        <taxon>Mollusca</taxon>
        <taxon>Bivalvia</taxon>
        <taxon>Autobranchia</taxon>
        <taxon>Pteriomorphia</taxon>
        <taxon>Pectinida</taxon>
        <taxon>Pectinoidea</taxon>
        <taxon>Pectinidae</taxon>
        <taxon>Mizuhopecten</taxon>
    </lineage>
</organism>
<evidence type="ECO:0000256" key="5">
    <source>
        <dbReference type="ARBA" id="ARBA00022801"/>
    </source>
</evidence>
<dbReference type="SUPFAM" id="SSF53254">
    <property type="entry name" value="Phosphoglycerate mutase-like"/>
    <property type="match status" value="1"/>
</dbReference>
<dbReference type="InterPro" id="IPR013078">
    <property type="entry name" value="His_Pase_superF_clade-1"/>
</dbReference>
<sequence length="281" mass="31792">MAGWSRLARRGAVFFGGVAVAVGVIYNESQKRATNASWTTNVEPSVKWDHNWDRCDPASLVKPSKNKNSSDEKDAKDAENELKKNTPTATRHLLLIRHGQYNTDGEEDNQRYLTELGRKQAEYTGQRLKDLGLSYTVLLSSTMTRAKETADIIQKFFPDVPRKETDMLREGAPIPPEPPIGHWRPEKQFLQDGARIEAAYKNVFHRADPSQETDSHEIVVCHANVIRYFVCRALQFPPEAWLRISLNHASITWITIRPSGRVSIRHLGESGFMPADKVSVV</sequence>
<evidence type="ECO:0000256" key="14">
    <source>
        <dbReference type="SAM" id="Phobius"/>
    </source>
</evidence>
<evidence type="ECO:0000256" key="1">
    <source>
        <dbReference type="ARBA" id="ARBA00004294"/>
    </source>
</evidence>
<dbReference type="Pfam" id="PF00300">
    <property type="entry name" value="His_Phos_1"/>
    <property type="match status" value="2"/>
</dbReference>
<keyword evidence="6" id="KW-0496">Mitochondrion</keyword>
<evidence type="ECO:0000313" key="16">
    <source>
        <dbReference type="Proteomes" id="UP000242188"/>
    </source>
</evidence>
<evidence type="ECO:0000256" key="6">
    <source>
        <dbReference type="ARBA" id="ARBA00023128"/>
    </source>
</evidence>
<feature type="compositionally biased region" description="Basic and acidic residues" evidence="13">
    <location>
        <begin position="68"/>
        <end position="84"/>
    </location>
</feature>
<proteinExistence type="inferred from homology"/>
<evidence type="ECO:0000256" key="8">
    <source>
        <dbReference type="ARBA" id="ARBA00039765"/>
    </source>
</evidence>
<accession>A0A210Q0G5</accession>
<comment type="subcellular location">
    <subcellularLocation>
        <location evidence="1">Mitochondrion outer membrane</location>
    </subcellularLocation>
</comment>
<evidence type="ECO:0000256" key="12">
    <source>
        <dbReference type="PIRSR" id="PIRSR613078-2"/>
    </source>
</evidence>
<evidence type="ECO:0000256" key="10">
    <source>
        <dbReference type="ARBA" id="ARBA00047761"/>
    </source>
</evidence>
<comment type="similarity">
    <text evidence="2">Belongs to the phosphoglycerate mutase family. BPG-dependent PGAM subfamily.</text>
</comment>
<feature type="binding site" evidence="12">
    <location>
        <position position="145"/>
    </location>
    <ligand>
        <name>substrate</name>
    </ligand>
</feature>
<gene>
    <name evidence="15" type="ORF">KP79_PYT16401</name>
</gene>
<comment type="catalytic activity">
    <reaction evidence="10">
        <text>O-phospho-L-seryl-[protein] + H2O = L-seryl-[protein] + phosphate</text>
        <dbReference type="Rhea" id="RHEA:20629"/>
        <dbReference type="Rhea" id="RHEA-COMP:9863"/>
        <dbReference type="Rhea" id="RHEA-COMP:11604"/>
        <dbReference type="ChEBI" id="CHEBI:15377"/>
        <dbReference type="ChEBI" id="CHEBI:29999"/>
        <dbReference type="ChEBI" id="CHEBI:43474"/>
        <dbReference type="ChEBI" id="CHEBI:83421"/>
        <dbReference type="EC" id="3.1.3.16"/>
    </reaction>
</comment>
<name>A0A210Q0G5_MIZYE</name>
<dbReference type="Gene3D" id="3.40.50.1240">
    <property type="entry name" value="Phosphoglycerate mutase-like"/>
    <property type="match status" value="1"/>
</dbReference>
<dbReference type="GO" id="GO:0005741">
    <property type="term" value="C:mitochondrial outer membrane"/>
    <property type="evidence" value="ECO:0007669"/>
    <property type="project" value="UniProtKB-SubCell"/>
</dbReference>
<dbReference type="EC" id="3.1.3.16" evidence="3"/>
<keyword evidence="14" id="KW-0812">Transmembrane</keyword>
<evidence type="ECO:0000313" key="15">
    <source>
        <dbReference type="EMBL" id="OWF42227.1"/>
    </source>
</evidence>
<dbReference type="InterPro" id="IPR051021">
    <property type="entry name" value="Mito_Ser/Thr_phosphatase"/>
</dbReference>
<comment type="catalytic activity">
    <reaction evidence="11">
        <text>O-phospho-L-threonyl-[protein] + H2O = L-threonyl-[protein] + phosphate</text>
        <dbReference type="Rhea" id="RHEA:47004"/>
        <dbReference type="Rhea" id="RHEA-COMP:11060"/>
        <dbReference type="Rhea" id="RHEA-COMP:11605"/>
        <dbReference type="ChEBI" id="CHEBI:15377"/>
        <dbReference type="ChEBI" id="CHEBI:30013"/>
        <dbReference type="ChEBI" id="CHEBI:43474"/>
        <dbReference type="ChEBI" id="CHEBI:61977"/>
        <dbReference type="EC" id="3.1.3.16"/>
    </reaction>
</comment>
<keyword evidence="7 14" id="KW-0472">Membrane</keyword>
<dbReference type="GO" id="GO:0004722">
    <property type="term" value="F:protein serine/threonine phosphatase activity"/>
    <property type="evidence" value="ECO:0007669"/>
    <property type="project" value="UniProtKB-EC"/>
</dbReference>
<dbReference type="Proteomes" id="UP000242188">
    <property type="component" value="Unassembled WGS sequence"/>
</dbReference>
<evidence type="ECO:0000256" key="7">
    <source>
        <dbReference type="ARBA" id="ARBA00023136"/>
    </source>
</evidence>
<evidence type="ECO:0000256" key="2">
    <source>
        <dbReference type="ARBA" id="ARBA00006717"/>
    </source>
</evidence>
<evidence type="ECO:0000256" key="9">
    <source>
        <dbReference type="ARBA" id="ARBA00040722"/>
    </source>
</evidence>
<evidence type="ECO:0000256" key="4">
    <source>
        <dbReference type="ARBA" id="ARBA00022787"/>
    </source>
</evidence>
<dbReference type="PANTHER" id="PTHR20935:SF0">
    <property type="entry name" value="SERINE_THREONINE-PROTEIN PHOSPHATASE PGAM5, MITOCHONDRIAL"/>
    <property type="match status" value="1"/>
</dbReference>
<dbReference type="FunFam" id="3.40.50.1240:FF:000009">
    <property type="entry name" value="serine/threonine-protein phosphatase PGAM5, mitochondrial isoform X1"/>
    <property type="match status" value="1"/>
</dbReference>
<keyword evidence="4" id="KW-1000">Mitochondrion outer membrane</keyword>
<dbReference type="InterPro" id="IPR029033">
    <property type="entry name" value="His_PPase_superfam"/>
</dbReference>
<keyword evidence="5" id="KW-0378">Hydrolase</keyword>
<feature type="region of interest" description="Disordered" evidence="13">
    <location>
        <begin position="57"/>
        <end position="89"/>
    </location>
</feature>
<dbReference type="CDD" id="cd07067">
    <property type="entry name" value="HP_PGM_like"/>
    <property type="match status" value="1"/>
</dbReference>
<dbReference type="EMBL" id="NEDP02005302">
    <property type="protein sequence ID" value="OWF42227.1"/>
    <property type="molecule type" value="Genomic_DNA"/>
</dbReference>
<protein>
    <recommendedName>
        <fullName evidence="8">Serine/threonine-protein phosphatase PGAM5, mitochondrial</fullName>
        <ecNumber evidence="3">3.1.3.16</ecNumber>
    </recommendedName>
    <alternativeName>
        <fullName evidence="9">Serine/threonine-protein phosphatase Pgam5, mitochondrial</fullName>
    </alternativeName>
</protein>
<dbReference type="GO" id="GO:0090141">
    <property type="term" value="P:positive regulation of mitochondrial fission"/>
    <property type="evidence" value="ECO:0007669"/>
    <property type="project" value="TreeGrafter"/>
</dbReference>
<dbReference type="AlphaFoldDB" id="A0A210Q0G5"/>
<keyword evidence="14" id="KW-1133">Transmembrane helix</keyword>
<dbReference type="STRING" id="6573.A0A210Q0G5"/>